<evidence type="ECO:0000256" key="1">
    <source>
        <dbReference type="ARBA" id="ARBA00022603"/>
    </source>
</evidence>
<gene>
    <name evidence="3" type="ORF">SAMN05216179_1123</name>
</gene>
<dbReference type="Proteomes" id="UP000184184">
    <property type="component" value="Unassembled WGS sequence"/>
</dbReference>
<dbReference type="STRING" id="1027249.SAMN05216179_1123"/>
<dbReference type="Pfam" id="PF03602">
    <property type="entry name" value="Cons_hypoth95"/>
    <property type="match status" value="1"/>
</dbReference>
<dbReference type="GO" id="GO:0008168">
    <property type="term" value="F:methyltransferase activity"/>
    <property type="evidence" value="ECO:0007669"/>
    <property type="project" value="UniProtKB-KW"/>
</dbReference>
<dbReference type="AlphaFoldDB" id="A0A1M7M9G8"/>
<dbReference type="PANTHER" id="PTHR43542:SF1">
    <property type="entry name" value="METHYLTRANSFERASE"/>
    <property type="match status" value="1"/>
</dbReference>
<accession>A0A1M7M9G8</accession>
<dbReference type="GO" id="GO:0003676">
    <property type="term" value="F:nucleic acid binding"/>
    <property type="evidence" value="ECO:0007669"/>
    <property type="project" value="InterPro"/>
</dbReference>
<sequence length="189" mass="21633">MRVIAGEFKGNRIQPVPNKITRPTGDKIKESLFQMIGPFFNGGHCLDLFAGSGALAIEALSRGMEQAILIDNHPKAIATIHQNINHLRLEKNVEIYRNDAFRALKAIKKRDIQFNLIFLDPPYHKVSYDKLIDRIISMDIVKDNGRIVCEHDPSTKLEDKFDNYSLIKYEEYSNTTAITIFQKDVNEID</sequence>
<dbReference type="InterPro" id="IPR002052">
    <property type="entry name" value="DNA_methylase_N6_adenine_CS"/>
</dbReference>
<evidence type="ECO:0000313" key="4">
    <source>
        <dbReference type="Proteomes" id="UP000184184"/>
    </source>
</evidence>
<dbReference type="Gene3D" id="3.40.50.150">
    <property type="entry name" value="Vaccinia Virus protein VP39"/>
    <property type="match status" value="1"/>
</dbReference>
<dbReference type="RefSeq" id="WP_073200551.1">
    <property type="nucleotide sequence ID" value="NZ_FRCZ01000002.1"/>
</dbReference>
<keyword evidence="4" id="KW-1185">Reference proteome</keyword>
<proteinExistence type="predicted"/>
<dbReference type="InterPro" id="IPR004398">
    <property type="entry name" value="RNA_MeTrfase_RsmD"/>
</dbReference>
<name>A0A1M7M9G8_9BACI</name>
<dbReference type="GO" id="GO:0031167">
    <property type="term" value="P:rRNA methylation"/>
    <property type="evidence" value="ECO:0007669"/>
    <property type="project" value="InterPro"/>
</dbReference>
<dbReference type="SUPFAM" id="SSF53335">
    <property type="entry name" value="S-adenosyl-L-methionine-dependent methyltransferases"/>
    <property type="match status" value="1"/>
</dbReference>
<dbReference type="InterPro" id="IPR029063">
    <property type="entry name" value="SAM-dependent_MTases_sf"/>
</dbReference>
<dbReference type="OrthoDB" id="9803017at2"/>
<reference evidence="3 4" key="1">
    <citation type="submission" date="2016-11" db="EMBL/GenBank/DDBJ databases">
        <authorList>
            <person name="Jaros S."/>
            <person name="Januszkiewicz K."/>
            <person name="Wedrychowicz H."/>
        </authorList>
    </citation>
    <scope>NUCLEOTIDE SEQUENCE [LARGE SCALE GENOMIC DNA]</scope>
    <source>
        <strain evidence="3 4">CGMCC 1.10681</strain>
    </source>
</reference>
<protein>
    <submittedName>
        <fullName evidence="3">16S rRNA (Guanine966-N2)-methyltransferase</fullName>
    </submittedName>
</protein>
<dbReference type="PROSITE" id="PS00092">
    <property type="entry name" value="N6_MTASE"/>
    <property type="match status" value="1"/>
</dbReference>
<organism evidence="3 4">
    <name type="scientific">Gracilibacillus kekensis</name>
    <dbReference type="NCBI Taxonomy" id="1027249"/>
    <lineage>
        <taxon>Bacteria</taxon>
        <taxon>Bacillati</taxon>
        <taxon>Bacillota</taxon>
        <taxon>Bacilli</taxon>
        <taxon>Bacillales</taxon>
        <taxon>Bacillaceae</taxon>
        <taxon>Gracilibacillus</taxon>
    </lineage>
</organism>
<dbReference type="NCBIfam" id="TIGR00095">
    <property type="entry name" value="16S rRNA (guanine(966)-N(2))-methyltransferase RsmD"/>
    <property type="match status" value="1"/>
</dbReference>
<evidence type="ECO:0000313" key="3">
    <source>
        <dbReference type="EMBL" id="SHM87436.1"/>
    </source>
</evidence>
<dbReference type="CDD" id="cd02440">
    <property type="entry name" value="AdoMet_MTases"/>
    <property type="match status" value="1"/>
</dbReference>
<evidence type="ECO:0000256" key="2">
    <source>
        <dbReference type="ARBA" id="ARBA00022679"/>
    </source>
</evidence>
<dbReference type="PANTHER" id="PTHR43542">
    <property type="entry name" value="METHYLTRANSFERASE"/>
    <property type="match status" value="1"/>
</dbReference>
<keyword evidence="1 3" id="KW-0489">Methyltransferase</keyword>
<dbReference type="PIRSF" id="PIRSF004553">
    <property type="entry name" value="CHP00095"/>
    <property type="match status" value="1"/>
</dbReference>
<keyword evidence="2 3" id="KW-0808">Transferase</keyword>
<dbReference type="EMBL" id="FRCZ01000002">
    <property type="protein sequence ID" value="SHM87436.1"/>
    <property type="molecule type" value="Genomic_DNA"/>
</dbReference>